<evidence type="ECO:0000313" key="3">
    <source>
        <dbReference type="Proteomes" id="UP000623172"/>
    </source>
</evidence>
<organism evidence="2 3">
    <name type="scientific">Gehongia tenuis</name>
    <dbReference type="NCBI Taxonomy" id="2763655"/>
    <lineage>
        <taxon>Bacteria</taxon>
        <taxon>Bacillati</taxon>
        <taxon>Bacillota</taxon>
        <taxon>Clostridia</taxon>
        <taxon>Christensenellales</taxon>
        <taxon>Christensenellaceae</taxon>
        <taxon>Gehongia</taxon>
    </lineage>
</organism>
<reference evidence="2" key="1">
    <citation type="submission" date="2020-08" db="EMBL/GenBank/DDBJ databases">
        <title>Genome public.</title>
        <authorList>
            <person name="Liu C."/>
            <person name="Sun Q."/>
        </authorList>
    </citation>
    <scope>NUCLEOTIDE SEQUENCE</scope>
    <source>
        <strain evidence="2">NSJ-53</strain>
    </source>
</reference>
<sequence>MAQLKKILVSLEEDLLEEVDEQVRKSSMNRSEFIREAMKLYLDERHKMEIREKMKTGYEQMAAINKDWAELCLDSDNKVLDAYETVLAESE</sequence>
<protein>
    <submittedName>
        <fullName evidence="2">Ribbon-helix-helix protein, CopG family</fullName>
    </submittedName>
</protein>
<dbReference type="AlphaFoldDB" id="A0A926HPB9"/>
<keyword evidence="3" id="KW-1185">Reference proteome</keyword>
<feature type="domain" description="Ribbon-helix-helix protein CopG" evidence="1">
    <location>
        <begin position="7"/>
        <end position="44"/>
    </location>
</feature>
<dbReference type="SUPFAM" id="SSF47598">
    <property type="entry name" value="Ribbon-helix-helix"/>
    <property type="match status" value="1"/>
</dbReference>
<dbReference type="Gene3D" id="1.10.1220.10">
    <property type="entry name" value="Met repressor-like"/>
    <property type="match status" value="1"/>
</dbReference>
<dbReference type="RefSeq" id="WP_249316107.1">
    <property type="nucleotide sequence ID" value="NZ_JACRSR010000002.1"/>
</dbReference>
<dbReference type="InterPro" id="IPR010985">
    <property type="entry name" value="Ribbon_hlx_hlx"/>
</dbReference>
<dbReference type="InterPro" id="IPR002145">
    <property type="entry name" value="CopG"/>
</dbReference>
<accession>A0A926HPB9</accession>
<dbReference type="EMBL" id="JACRSR010000002">
    <property type="protein sequence ID" value="MBC8531499.1"/>
    <property type="molecule type" value="Genomic_DNA"/>
</dbReference>
<evidence type="ECO:0000313" key="2">
    <source>
        <dbReference type="EMBL" id="MBC8531499.1"/>
    </source>
</evidence>
<dbReference type="Pfam" id="PF01402">
    <property type="entry name" value="RHH_1"/>
    <property type="match status" value="1"/>
</dbReference>
<dbReference type="GO" id="GO:0006355">
    <property type="term" value="P:regulation of DNA-templated transcription"/>
    <property type="evidence" value="ECO:0007669"/>
    <property type="project" value="InterPro"/>
</dbReference>
<evidence type="ECO:0000259" key="1">
    <source>
        <dbReference type="Pfam" id="PF01402"/>
    </source>
</evidence>
<gene>
    <name evidence="2" type="ORF">H8696_06515</name>
</gene>
<name>A0A926HPB9_9FIRM</name>
<comment type="caution">
    <text evidence="2">The sequence shown here is derived from an EMBL/GenBank/DDBJ whole genome shotgun (WGS) entry which is preliminary data.</text>
</comment>
<dbReference type="Proteomes" id="UP000623172">
    <property type="component" value="Unassembled WGS sequence"/>
</dbReference>
<proteinExistence type="predicted"/>
<dbReference type="InterPro" id="IPR013321">
    <property type="entry name" value="Arc_rbn_hlx_hlx"/>
</dbReference>